<name>A0A381S377_9ZZZZ</name>
<dbReference type="InterPro" id="IPR015422">
    <property type="entry name" value="PyrdxlP-dep_Trfase_small"/>
</dbReference>
<dbReference type="InterPro" id="IPR015421">
    <property type="entry name" value="PyrdxlP-dep_Trfase_major"/>
</dbReference>
<dbReference type="GO" id="GO:0047804">
    <property type="term" value="F:cysteine-S-conjugate beta-lyase activity"/>
    <property type="evidence" value="ECO:0007669"/>
    <property type="project" value="UniProtKB-EC"/>
</dbReference>
<comment type="similarity">
    <text evidence="5">Belongs to the class-II pyridoxal-phosphate-dependent aminotransferase family. MalY/PatB cystathionine beta-lyase subfamily.</text>
</comment>
<evidence type="ECO:0000256" key="2">
    <source>
        <dbReference type="ARBA" id="ARBA00012224"/>
    </source>
</evidence>
<organism evidence="7">
    <name type="scientific">marine metagenome</name>
    <dbReference type="NCBI Taxonomy" id="408172"/>
    <lineage>
        <taxon>unclassified sequences</taxon>
        <taxon>metagenomes</taxon>
        <taxon>ecological metagenomes</taxon>
    </lineage>
</organism>
<dbReference type="GO" id="GO:0030170">
    <property type="term" value="F:pyridoxal phosphate binding"/>
    <property type="evidence" value="ECO:0007669"/>
    <property type="project" value="InterPro"/>
</dbReference>
<accession>A0A381S377</accession>
<reference evidence="7" key="1">
    <citation type="submission" date="2018-05" db="EMBL/GenBank/DDBJ databases">
        <authorList>
            <person name="Lanie J.A."/>
            <person name="Ng W.-L."/>
            <person name="Kazmierczak K.M."/>
            <person name="Andrzejewski T.M."/>
            <person name="Davidsen T.M."/>
            <person name="Wayne K.J."/>
            <person name="Tettelin H."/>
            <person name="Glass J.I."/>
            <person name="Rusch D."/>
            <person name="Podicherti R."/>
            <person name="Tsui H.-C.T."/>
            <person name="Winkler M.E."/>
        </authorList>
    </citation>
    <scope>NUCLEOTIDE SEQUENCE</scope>
</reference>
<feature type="domain" description="Aminotransferase class I/classII large" evidence="6">
    <location>
        <begin position="115"/>
        <end position="397"/>
    </location>
</feature>
<evidence type="ECO:0000256" key="3">
    <source>
        <dbReference type="ARBA" id="ARBA00022898"/>
    </source>
</evidence>
<sequence length="404" mass="44262">MQCPGTAYDRPMVRSLPATLPSEVRVDRAARRAAGVLKWTRYDADVLPAWVAEHDFGQPPAVRERLRYLVEAGAHGYHDAAEPMVEAFCRWVSRRHDWSPEAGLVRPTTNVVQGVWASVQAFTRPDQKIVLSDPVYYPFQNLGPTTGREVARWNLVHDDSGWHYDLDALQALLEGDPSIGLLLLCNPQNPTGRVLDADQLTRIVELALEHDTTIVSDEIHYDLVHPGAEHVPTLIIPGASTCTIAVTSGIKTFAIGGLRCAVAVFGDERLRDRFDAVPEHLLTVPNRLGCEASIAAWDTGDAWVDELKAVLDANRHHLVERLGAELPDVGIHLPDATFLAWLDLSAFEPGDRPSTWLRAQAGVACEAGPKYGSGGEGHVRLNFGTTPEVLDEIIDRLVAGLGDD</sequence>
<dbReference type="EMBL" id="UINC01002552">
    <property type="protein sequence ID" value="SUZ97904.1"/>
    <property type="molecule type" value="Genomic_DNA"/>
</dbReference>
<dbReference type="Gene3D" id="3.40.640.10">
    <property type="entry name" value="Type I PLP-dependent aspartate aminotransferase-like (Major domain)"/>
    <property type="match status" value="1"/>
</dbReference>
<dbReference type="InterPro" id="IPR015424">
    <property type="entry name" value="PyrdxlP-dep_Trfase"/>
</dbReference>
<dbReference type="EC" id="4.4.1.13" evidence="2"/>
<dbReference type="CDD" id="cd00609">
    <property type="entry name" value="AAT_like"/>
    <property type="match status" value="1"/>
</dbReference>
<dbReference type="AlphaFoldDB" id="A0A381S377"/>
<keyword evidence="4" id="KW-0456">Lyase</keyword>
<dbReference type="Pfam" id="PF00155">
    <property type="entry name" value="Aminotran_1_2"/>
    <property type="match status" value="1"/>
</dbReference>
<dbReference type="InterPro" id="IPR051798">
    <property type="entry name" value="Class-II_PLP-Dep_Aminotrans"/>
</dbReference>
<evidence type="ECO:0000259" key="6">
    <source>
        <dbReference type="Pfam" id="PF00155"/>
    </source>
</evidence>
<comment type="cofactor">
    <cofactor evidence="1">
        <name>pyridoxal 5'-phosphate</name>
        <dbReference type="ChEBI" id="CHEBI:597326"/>
    </cofactor>
</comment>
<keyword evidence="3" id="KW-0663">Pyridoxal phosphate</keyword>
<evidence type="ECO:0000313" key="7">
    <source>
        <dbReference type="EMBL" id="SUZ97904.1"/>
    </source>
</evidence>
<protein>
    <recommendedName>
        <fullName evidence="2">cysteine-S-conjugate beta-lyase</fullName>
        <ecNumber evidence="2">4.4.1.13</ecNumber>
    </recommendedName>
</protein>
<gene>
    <name evidence="7" type="ORF">METZ01_LOCUS50758</name>
</gene>
<dbReference type="SUPFAM" id="SSF53383">
    <property type="entry name" value="PLP-dependent transferases"/>
    <property type="match status" value="1"/>
</dbReference>
<evidence type="ECO:0000256" key="5">
    <source>
        <dbReference type="ARBA" id="ARBA00037974"/>
    </source>
</evidence>
<evidence type="ECO:0000256" key="1">
    <source>
        <dbReference type="ARBA" id="ARBA00001933"/>
    </source>
</evidence>
<evidence type="ECO:0000256" key="4">
    <source>
        <dbReference type="ARBA" id="ARBA00023239"/>
    </source>
</evidence>
<dbReference type="PANTHER" id="PTHR43525">
    <property type="entry name" value="PROTEIN MALY"/>
    <property type="match status" value="1"/>
</dbReference>
<dbReference type="InterPro" id="IPR004839">
    <property type="entry name" value="Aminotransferase_I/II_large"/>
</dbReference>
<dbReference type="Gene3D" id="3.90.1150.10">
    <property type="entry name" value="Aspartate Aminotransferase, domain 1"/>
    <property type="match status" value="1"/>
</dbReference>
<proteinExistence type="inferred from homology"/>
<dbReference type="PANTHER" id="PTHR43525:SF1">
    <property type="entry name" value="PROTEIN MALY"/>
    <property type="match status" value="1"/>
</dbReference>